<evidence type="ECO:0000313" key="2">
    <source>
        <dbReference type="Proteomes" id="UP000319650"/>
    </source>
</evidence>
<organism evidence="1 2">
    <name type="scientific">Helicobacter pylori</name>
    <name type="common">Campylobacter pylori</name>
    <dbReference type="NCBI Taxonomy" id="210"/>
    <lineage>
        <taxon>Bacteria</taxon>
        <taxon>Pseudomonadati</taxon>
        <taxon>Campylobacterota</taxon>
        <taxon>Epsilonproteobacteria</taxon>
        <taxon>Campylobacterales</taxon>
        <taxon>Helicobacteraceae</taxon>
        <taxon>Helicobacter</taxon>
    </lineage>
</organism>
<dbReference type="Proteomes" id="UP000319650">
    <property type="component" value="Unassembled WGS sequence"/>
</dbReference>
<dbReference type="RefSeq" id="WP_078264493.1">
    <property type="nucleotide sequence ID" value="NZ_MBHM01000002.1"/>
</dbReference>
<proteinExistence type="predicted"/>
<reference evidence="1 2" key="1">
    <citation type="journal article" date="2017" name="Front. Cell. Infect. Microbiol.">
        <title>Whole Genome Sequence and Phylogenetic Analysis Show Helicobacter pylori Strains from Latin America Have Followed a Unique Evolution Pathway.</title>
        <authorList>
            <person name="Munoz-Ramirez Z.Y."/>
            <person name="Mendez-Tenorio A."/>
            <person name="Kato I."/>
            <person name="Bravo M.M."/>
            <person name="Rizzato C."/>
            <person name="Thorell K."/>
            <person name="Torres R.C."/>
            <person name="Aviles-Jimenez F."/>
            <person name="Camorlinga M."/>
            <person name="Canzian F."/>
            <person name="Torres J."/>
        </authorList>
    </citation>
    <scope>NUCLEOTIDE SEQUENCE [LARGE SCALE GENOMIC DNA]</scope>
    <source>
        <strain evidence="1 2">CM22351</strain>
    </source>
</reference>
<evidence type="ECO:0000313" key="1">
    <source>
        <dbReference type="EMBL" id="OOQ40188.1"/>
    </source>
</evidence>
<gene>
    <name evidence="1" type="ORF">B0X64_04750</name>
</gene>
<sequence>MKTLFSIIYLFLSLNLLFLEANEITWSKFLENFKNKNDDDKPKPLTIEKNNEKQKTLDKNQQILKRALEKSLKFFFIFGYNYSQATFSTSNQTLTLVANSIGFNTATGLEHFLRNHPKVGFRIFSVYNYFHSVSLSQPQILMVQNYGGALDFSWIFVDKNIYRFRSYLGIALEQGVLLVDTIKTGAITTIIPRTKKTFFQAPFRFGFIVDFIGYLSLQLGIEMPLVRNVFYTYNNHQERFKPRFNANLSLIVSF</sequence>
<dbReference type="InterPro" id="IPR002718">
    <property type="entry name" value="OMP_Helicobacter"/>
</dbReference>
<accession>A0A2A6UXG5</accession>
<protein>
    <recommendedName>
        <fullName evidence="3">Outer membrane beta-barrel protein</fullName>
    </recommendedName>
</protein>
<dbReference type="EMBL" id="MUPN01000388">
    <property type="protein sequence ID" value="OOQ40188.1"/>
    <property type="molecule type" value="Genomic_DNA"/>
</dbReference>
<dbReference type="Pfam" id="PF01856">
    <property type="entry name" value="HP_OMP"/>
    <property type="match status" value="1"/>
</dbReference>
<evidence type="ECO:0008006" key="3">
    <source>
        <dbReference type="Google" id="ProtNLM"/>
    </source>
</evidence>
<name>A0A2A6UXG5_HELPX</name>
<dbReference type="AlphaFoldDB" id="A0A2A6UXG5"/>
<comment type="caution">
    <text evidence="1">The sequence shown here is derived from an EMBL/GenBank/DDBJ whole genome shotgun (WGS) entry which is preliminary data.</text>
</comment>